<organism evidence="2 3">
    <name type="scientific">Hominimerdicola aceti</name>
    <dbReference type="NCBI Taxonomy" id="2981726"/>
    <lineage>
        <taxon>Bacteria</taxon>
        <taxon>Bacillati</taxon>
        <taxon>Bacillota</taxon>
        <taxon>Clostridia</taxon>
        <taxon>Eubacteriales</taxon>
        <taxon>Oscillospiraceae</taxon>
        <taxon>Hominimerdicola</taxon>
    </lineage>
</organism>
<dbReference type="Proteomes" id="UP001208131">
    <property type="component" value="Unassembled WGS sequence"/>
</dbReference>
<name>A0AAE3LHH3_9FIRM</name>
<feature type="transmembrane region" description="Helical" evidence="1">
    <location>
        <begin position="171"/>
        <end position="193"/>
    </location>
</feature>
<keyword evidence="1" id="KW-1133">Transmembrane helix</keyword>
<feature type="transmembrane region" description="Helical" evidence="1">
    <location>
        <begin position="228"/>
        <end position="251"/>
    </location>
</feature>
<proteinExistence type="predicted"/>
<keyword evidence="1" id="KW-0472">Membrane</keyword>
<protein>
    <recommendedName>
        <fullName evidence="4">EamA domain-containing protein</fullName>
    </recommendedName>
</protein>
<keyword evidence="3" id="KW-1185">Reference proteome</keyword>
<feature type="transmembrane region" description="Helical" evidence="1">
    <location>
        <begin position="147"/>
        <end position="165"/>
    </location>
</feature>
<evidence type="ECO:0000313" key="3">
    <source>
        <dbReference type="Proteomes" id="UP001208131"/>
    </source>
</evidence>
<feature type="transmembrane region" description="Helical" evidence="1">
    <location>
        <begin position="258"/>
        <end position="276"/>
    </location>
</feature>
<keyword evidence="1" id="KW-0812">Transmembrane</keyword>
<gene>
    <name evidence="2" type="ORF">OCV57_06945</name>
</gene>
<comment type="caution">
    <text evidence="2">The sequence shown here is derived from an EMBL/GenBank/DDBJ whole genome shotgun (WGS) entry which is preliminary data.</text>
</comment>
<evidence type="ECO:0000256" key="1">
    <source>
        <dbReference type="SAM" id="Phobius"/>
    </source>
</evidence>
<feature type="transmembrane region" description="Helical" evidence="1">
    <location>
        <begin position="33"/>
        <end position="51"/>
    </location>
</feature>
<evidence type="ECO:0008006" key="4">
    <source>
        <dbReference type="Google" id="ProtNLM"/>
    </source>
</evidence>
<dbReference type="EMBL" id="JAOQJZ010000005">
    <property type="protein sequence ID" value="MCU6705659.1"/>
    <property type="molecule type" value="Genomic_DNA"/>
</dbReference>
<dbReference type="AlphaFoldDB" id="A0AAE3LHH3"/>
<dbReference type="RefSeq" id="WP_038672398.1">
    <property type="nucleotide sequence ID" value="NZ_JAOQJZ010000005.1"/>
</dbReference>
<feature type="transmembrane region" description="Helical" evidence="1">
    <location>
        <begin position="115"/>
        <end position="135"/>
    </location>
</feature>
<reference evidence="2 3" key="1">
    <citation type="journal article" date="2021" name="ISME Commun">
        <title>Automated analysis of genomic sequences facilitates high-throughput and comprehensive description of bacteria.</title>
        <authorList>
            <person name="Hitch T.C.A."/>
        </authorList>
    </citation>
    <scope>NUCLEOTIDE SEQUENCE [LARGE SCALE GENOMIC DNA]</scope>
    <source>
        <strain evidence="2 3">Sanger_31</strain>
    </source>
</reference>
<evidence type="ECO:0000313" key="2">
    <source>
        <dbReference type="EMBL" id="MCU6705659.1"/>
    </source>
</evidence>
<sequence length="277" mass="30450">MFLLILVVVCYTICSLSDKYAVSTAKFNGDELGFLMAAATAVFMACCLPFLDRTITLSWQSFAAIGLLCLSKILEFKLSAIILDEISAFELKAWLGITLFMSYATDIFLGEKPSIFKFLFIVLTVAGLVFIAKSGRTDSGNINYRRIVVPLVFYLLARYGYGIVVRASENYISSTMALFFALILMAIILLPRAKPLEIFKKNQKGAWVVVLTKIPNVAGLLAENAVIAVSLASASFIQPMILCSLFVIALIRKEPITKLRFIGSVICMVGIIGFQVC</sequence>
<accession>A0AAE3LHH3</accession>